<accession>K0J7T8</accession>
<dbReference type="Proteomes" id="UP000006294">
    <property type="component" value="Chromosome"/>
</dbReference>
<dbReference type="CDD" id="cd07516">
    <property type="entry name" value="HAD_Pase"/>
    <property type="match status" value="1"/>
</dbReference>
<gene>
    <name evidence="1" type="ordered locus">AXY_18110</name>
</gene>
<dbReference type="InterPro" id="IPR036412">
    <property type="entry name" value="HAD-like_sf"/>
</dbReference>
<dbReference type="GO" id="GO:0000287">
    <property type="term" value="F:magnesium ion binding"/>
    <property type="evidence" value="ECO:0007669"/>
    <property type="project" value="TreeGrafter"/>
</dbReference>
<evidence type="ECO:0000313" key="2">
    <source>
        <dbReference type="Proteomes" id="UP000006294"/>
    </source>
</evidence>
<dbReference type="HOGENOM" id="CLU_044146_1_1_9"/>
<dbReference type="EMBL" id="AP012050">
    <property type="protein sequence ID" value="BAM47943.1"/>
    <property type="molecule type" value="Genomic_DNA"/>
</dbReference>
<dbReference type="InterPro" id="IPR000150">
    <property type="entry name" value="Cof"/>
</dbReference>
<dbReference type="eggNOG" id="COG0561">
    <property type="taxonomic scope" value="Bacteria"/>
</dbReference>
<dbReference type="KEGG" id="axl:AXY_18110"/>
<dbReference type="SUPFAM" id="SSF56784">
    <property type="entry name" value="HAD-like"/>
    <property type="match status" value="1"/>
</dbReference>
<dbReference type="InterPro" id="IPR006379">
    <property type="entry name" value="HAD-SF_hydro_IIB"/>
</dbReference>
<dbReference type="NCBIfam" id="TIGR01484">
    <property type="entry name" value="HAD-SF-IIB"/>
    <property type="match status" value="1"/>
</dbReference>
<sequence>MNTKRHLIALDLDGTLLTDNKTITDRTKYVINKIKSAGHIVVIATGRPDRASLTYYNELNLDTPMVNFNGAYLHHPTDKKWEALHTPLPLPTAQAVIRTCYQLGVNNMMAEVLGNVYIDRYDEEFMKIFHIKKEENQIQIGQLNRQLTLDPTSLIIHPSQDQVERLRQNLEQNHAEVIEHRHWGAPWNMIEVVRKGMNKGVAVSRIAQHYNIAQEQIIAFGDEDNDFEMIKSAGIGVAMKNGANHLKEIANYQTTTNEEDGVAVFLEKYFDLS</sequence>
<dbReference type="GO" id="GO:0016791">
    <property type="term" value="F:phosphatase activity"/>
    <property type="evidence" value="ECO:0007669"/>
    <property type="project" value="TreeGrafter"/>
</dbReference>
<dbReference type="SFLD" id="SFLDS00003">
    <property type="entry name" value="Haloacid_Dehalogenase"/>
    <property type="match status" value="1"/>
</dbReference>
<organism evidence="1 2">
    <name type="scientific">Amphibacillus xylanus (strain ATCC 51415 / DSM 6626 / JCM 7361 / LMG 17667 / NBRC 15112 / Ep01)</name>
    <dbReference type="NCBI Taxonomy" id="698758"/>
    <lineage>
        <taxon>Bacteria</taxon>
        <taxon>Bacillati</taxon>
        <taxon>Bacillota</taxon>
        <taxon>Bacilli</taxon>
        <taxon>Bacillales</taxon>
        <taxon>Bacillaceae</taxon>
        <taxon>Amphibacillus</taxon>
    </lineage>
</organism>
<dbReference type="PROSITE" id="PS01228">
    <property type="entry name" value="COF_1"/>
    <property type="match status" value="1"/>
</dbReference>
<keyword evidence="2" id="KW-1185">Reference proteome</keyword>
<dbReference type="STRING" id="698758.AXY_18110"/>
<dbReference type="PANTHER" id="PTHR10000">
    <property type="entry name" value="PHOSPHOSERINE PHOSPHATASE"/>
    <property type="match status" value="1"/>
</dbReference>
<name>K0J7T8_AMPXN</name>
<dbReference type="NCBIfam" id="TIGR00099">
    <property type="entry name" value="Cof-subfamily"/>
    <property type="match status" value="1"/>
</dbReference>
<dbReference type="RefSeq" id="WP_015010532.1">
    <property type="nucleotide sequence ID" value="NC_018704.1"/>
</dbReference>
<dbReference type="SFLD" id="SFLDG01140">
    <property type="entry name" value="C2.B:_Phosphomannomutase_and_P"/>
    <property type="match status" value="1"/>
</dbReference>
<dbReference type="OrthoDB" id="9781413at2"/>
<evidence type="ECO:0000313" key="1">
    <source>
        <dbReference type="EMBL" id="BAM47943.1"/>
    </source>
</evidence>
<dbReference type="Gene3D" id="3.30.1240.10">
    <property type="match status" value="1"/>
</dbReference>
<proteinExistence type="predicted"/>
<dbReference type="Pfam" id="PF08282">
    <property type="entry name" value="Hydrolase_3"/>
    <property type="match status" value="1"/>
</dbReference>
<dbReference type="AlphaFoldDB" id="K0J7T8"/>
<dbReference type="Gene3D" id="3.40.50.1000">
    <property type="entry name" value="HAD superfamily/HAD-like"/>
    <property type="match status" value="1"/>
</dbReference>
<protein>
    <submittedName>
        <fullName evidence="1">Putative phosphatase</fullName>
    </submittedName>
</protein>
<dbReference type="InterPro" id="IPR023214">
    <property type="entry name" value="HAD_sf"/>
</dbReference>
<reference evidence="1 2" key="1">
    <citation type="submission" date="2011-01" db="EMBL/GenBank/DDBJ databases">
        <title>Whole genome sequence of Amphibacillus xylinus NBRC 15112.</title>
        <authorList>
            <person name="Nakazawa H."/>
            <person name="Katano Y."/>
            <person name="Nakamura S."/>
            <person name="Sasagawa M."/>
            <person name="Fukada J."/>
            <person name="Arai T."/>
            <person name="Sasakura N."/>
            <person name="Mochizuki D."/>
            <person name="Hosoyama A."/>
            <person name="Harada K."/>
            <person name="Horikawa H."/>
            <person name="Kato Y."/>
            <person name="Harada T."/>
            <person name="Sasaki K."/>
            <person name="Sekiguchi M."/>
            <person name="Hodoyama M."/>
            <person name="Nishiko R."/>
            <person name="Narita H."/>
            <person name="Hanamaki A."/>
            <person name="Hata C."/>
            <person name="Konno Y."/>
            <person name="Niimura Y."/>
            <person name="Yamazaki S."/>
            <person name="Fujita N."/>
        </authorList>
    </citation>
    <scope>NUCLEOTIDE SEQUENCE [LARGE SCALE GENOMIC DNA]</scope>
    <source>
        <strain evidence="2">ATCC 51415 / DSM 6626 / JCM 7361 / LMG 17667 / NBRC 15112 / Ep01</strain>
    </source>
</reference>
<dbReference type="GO" id="GO:0005829">
    <property type="term" value="C:cytosol"/>
    <property type="evidence" value="ECO:0007669"/>
    <property type="project" value="TreeGrafter"/>
</dbReference>
<dbReference type="PANTHER" id="PTHR10000:SF23">
    <property type="entry name" value="5-AMINO-6-(5-PHOSPHO-D-RIBITYLAMINO)URACIL PHOSPHATASE YITU"/>
    <property type="match status" value="1"/>
</dbReference>
<dbReference type="PATRIC" id="fig|698758.3.peg.1811"/>